<dbReference type="Pfam" id="PF19587">
    <property type="entry name" value="DUF6094"/>
    <property type="match status" value="1"/>
</dbReference>
<dbReference type="SUPFAM" id="SSF53335">
    <property type="entry name" value="S-adenosyl-L-methionine-dependent methyltransferases"/>
    <property type="match status" value="1"/>
</dbReference>
<accession>A0AA44UA91</accession>
<dbReference type="Gene3D" id="3.40.50.150">
    <property type="entry name" value="Vaccinia Virus protein VP39"/>
    <property type="match status" value="1"/>
</dbReference>
<dbReference type="GO" id="GO:0008168">
    <property type="term" value="F:methyltransferase activity"/>
    <property type="evidence" value="ECO:0007669"/>
    <property type="project" value="UniProtKB-KW"/>
</dbReference>
<dbReference type="CDD" id="cd02440">
    <property type="entry name" value="AdoMet_MTases"/>
    <property type="match status" value="1"/>
</dbReference>
<comment type="caution">
    <text evidence="2">The sequence shown here is derived from an EMBL/GenBank/DDBJ whole genome shotgun (WGS) entry which is preliminary data.</text>
</comment>
<dbReference type="PRINTS" id="PR00507">
    <property type="entry name" value="N12N6MTFRASE"/>
</dbReference>
<dbReference type="InterPro" id="IPR029063">
    <property type="entry name" value="SAM-dependent_MTases_sf"/>
</dbReference>
<evidence type="ECO:0000313" key="3">
    <source>
        <dbReference type="Proteomes" id="UP000223296"/>
    </source>
</evidence>
<dbReference type="InterPro" id="IPR046076">
    <property type="entry name" value="DUF6094"/>
</dbReference>
<evidence type="ECO:0000259" key="1">
    <source>
        <dbReference type="Pfam" id="PF19587"/>
    </source>
</evidence>
<dbReference type="EMBL" id="AVBE01000002">
    <property type="protein sequence ID" value="PHJ36068.1"/>
    <property type="molecule type" value="Genomic_DNA"/>
</dbReference>
<reference evidence="2 3" key="1">
    <citation type="submission" date="2013-08" db="EMBL/GenBank/DDBJ databases">
        <authorList>
            <person name="Trees D."/>
        </authorList>
    </citation>
    <scope>NUCLEOTIDE SEQUENCE [LARGE SCALE GENOMIC DNA]</scope>
    <source>
        <strain evidence="2 3">3502</strain>
    </source>
</reference>
<proteinExistence type="predicted"/>
<dbReference type="AlphaFoldDB" id="A0AA44UA91"/>
<gene>
    <name evidence="2" type="ORF">N776_04290</name>
</gene>
<evidence type="ECO:0000313" key="2">
    <source>
        <dbReference type="EMBL" id="PHJ36068.1"/>
    </source>
</evidence>
<dbReference type="GO" id="GO:0032259">
    <property type="term" value="P:methylation"/>
    <property type="evidence" value="ECO:0007669"/>
    <property type="project" value="UniProtKB-KW"/>
</dbReference>
<sequence>METNMETQNHLMHPRVAHNHRDNGYFPTDQATLSRIAACLDIPASAGGLLRIFDPCCGTGEALASLASTLQSEKISCQTYGIELEKDRAQEAMSRLTSVIKSDVENCTMQGSAVGLLFLNPPYGFAAKDNLSNQRTKRLEELFFARTFGTLQPGGVLVMIVPEAALTEHLTGEIATHCTDVRMIRAAADTYKQLVIFGIRPKNKASISKKQADAQQRLLLDFENAPETLPAGMPAYCVPIAPNKVFRPRSFKLEQDILERELGQQQSRTLWPSFSQYFGTSAVIAEKRRPLCALGQWHAALALAAGQVNGVVTSTSGRKLLVKGSTHKTKVETKSEEYGKKDRLVVTITSTDRFSPSIRAIDLTEGSSDFGRVLTIK</sequence>
<protein>
    <submittedName>
        <fullName evidence="2">DNA methylase</fullName>
    </submittedName>
</protein>
<feature type="domain" description="DUF6094" evidence="1">
    <location>
        <begin position="9"/>
        <end position="204"/>
    </location>
</feature>
<name>A0AA44UA91_NEIGO</name>
<keyword evidence="2" id="KW-0489">Methyltransferase</keyword>
<dbReference type="Proteomes" id="UP000223296">
    <property type="component" value="Unassembled WGS sequence"/>
</dbReference>
<organism evidence="2 3">
    <name type="scientific">Neisseria gonorrhoeae 3502</name>
    <dbReference type="NCBI Taxonomy" id="1193404"/>
    <lineage>
        <taxon>Bacteria</taxon>
        <taxon>Pseudomonadati</taxon>
        <taxon>Pseudomonadota</taxon>
        <taxon>Betaproteobacteria</taxon>
        <taxon>Neisseriales</taxon>
        <taxon>Neisseriaceae</taxon>
        <taxon>Neisseria</taxon>
    </lineage>
</organism>
<keyword evidence="2" id="KW-0808">Transferase</keyword>